<reference evidence="1 2" key="1">
    <citation type="submission" date="2024-09" db="EMBL/GenBank/DDBJ databases">
        <title>Chromosome-scale assembly of Riccia sorocarpa.</title>
        <authorList>
            <person name="Paukszto L."/>
        </authorList>
    </citation>
    <scope>NUCLEOTIDE SEQUENCE [LARGE SCALE GENOMIC DNA]</scope>
    <source>
        <strain evidence="1">LP-2024</strain>
        <tissue evidence="1">Aerial parts of the thallus</tissue>
    </source>
</reference>
<dbReference type="AlphaFoldDB" id="A0ABD3GGZ9"/>
<evidence type="ECO:0000313" key="1">
    <source>
        <dbReference type="EMBL" id="KAL3677171.1"/>
    </source>
</evidence>
<evidence type="ECO:0000313" key="2">
    <source>
        <dbReference type="Proteomes" id="UP001633002"/>
    </source>
</evidence>
<keyword evidence="2" id="KW-1185">Reference proteome</keyword>
<accession>A0ABD3GGZ9</accession>
<gene>
    <name evidence="1" type="ORF">R1sor_027119</name>
</gene>
<proteinExistence type="predicted"/>
<sequence length="458" mass="53062">MDAEQIYRHLAQVRIAVQEEPTEENRQIFEESLIAARRREQLDTRTCRIRCRIKWLRDGDVPSKFFFACLKAKNQKEEITTIKLASGEVIKEEGRILKLIEETYGDLYSVEAERPETTERRQETLQPIDKRLTQDQNRTLEALPSDDLIEEIVRSFPQEKSPGFDGVTAEVLCEGWDFMRMDCIRMVRKEWVPVTGQEVMFVKLDFQKAYDRVSHVYLWYTLSALGLSTANVARIQGLVTSGAAQRTLLHQIYADDTGVNLTMREDQFNRLKEVIQVFEDISGAKLNLSKSLIMTIRPSTPPDWVTATGENRLLRQVLAATPLYQLLSVGLEQKGLEELEVLCRQFLWDWIDQEHPKASMVTWERITQAKQDGGLGWNSLLVKGQALHMRKMMKIKLGANAEWAMLARSLILRMIRSCRYQRERRQWKVPEAMLAPTTTSKDSRVYYLDSDVGRVEQN</sequence>
<dbReference type="Proteomes" id="UP001633002">
    <property type="component" value="Unassembled WGS sequence"/>
</dbReference>
<dbReference type="PANTHER" id="PTHR33116:SF79">
    <property type="entry name" value="REVERSE TRANSCRIPTASE DOMAIN, ZINC FINGER, CCHC-TYPE-RELATED"/>
    <property type="match status" value="1"/>
</dbReference>
<name>A0ABD3GGZ9_9MARC</name>
<protein>
    <recommendedName>
        <fullName evidence="3">Reverse transcriptase domain-containing protein</fullName>
    </recommendedName>
</protein>
<comment type="caution">
    <text evidence="1">The sequence shown here is derived from an EMBL/GenBank/DDBJ whole genome shotgun (WGS) entry which is preliminary data.</text>
</comment>
<dbReference type="PANTHER" id="PTHR33116">
    <property type="entry name" value="REVERSE TRANSCRIPTASE ZINC-BINDING DOMAIN-CONTAINING PROTEIN-RELATED-RELATED"/>
    <property type="match status" value="1"/>
</dbReference>
<dbReference type="EMBL" id="JBJQOH010000008">
    <property type="protein sequence ID" value="KAL3677171.1"/>
    <property type="molecule type" value="Genomic_DNA"/>
</dbReference>
<evidence type="ECO:0008006" key="3">
    <source>
        <dbReference type="Google" id="ProtNLM"/>
    </source>
</evidence>
<organism evidence="1 2">
    <name type="scientific">Riccia sorocarpa</name>
    <dbReference type="NCBI Taxonomy" id="122646"/>
    <lineage>
        <taxon>Eukaryota</taxon>
        <taxon>Viridiplantae</taxon>
        <taxon>Streptophyta</taxon>
        <taxon>Embryophyta</taxon>
        <taxon>Marchantiophyta</taxon>
        <taxon>Marchantiopsida</taxon>
        <taxon>Marchantiidae</taxon>
        <taxon>Marchantiales</taxon>
        <taxon>Ricciaceae</taxon>
        <taxon>Riccia</taxon>
    </lineage>
</organism>